<reference evidence="15 16" key="1">
    <citation type="submission" date="2017-10" db="EMBL/GenBank/DDBJ databases">
        <title>Draft genome of two endophytic bacteria isolated from 'guarana' Paullinia cupana (Mart.) Ducke.</title>
        <authorList>
            <person name="Siqueira K.A."/>
            <person name="Liotti R.G."/>
            <person name="Mendes T.A."/>
            <person name="Soares M.A."/>
        </authorList>
    </citation>
    <scope>NUCLEOTIDE SEQUENCE [LARGE SCALE GENOMIC DNA]</scope>
    <source>
        <strain evidence="15 16">342</strain>
    </source>
</reference>
<evidence type="ECO:0000256" key="13">
    <source>
        <dbReference type="RuleBase" id="RU364091"/>
    </source>
</evidence>
<gene>
    <name evidence="13" type="primary">flhB</name>
    <name evidence="15" type="ORF">CQW29_01440</name>
</gene>
<keyword evidence="8 13" id="KW-0653">Protein transport</keyword>
<keyword evidence="10 13" id="KW-0472">Membrane</keyword>
<dbReference type="NCBIfam" id="TIGR00328">
    <property type="entry name" value="flhB"/>
    <property type="match status" value="1"/>
</dbReference>
<dbReference type="PANTHER" id="PTHR30531">
    <property type="entry name" value="FLAGELLAR BIOSYNTHETIC PROTEIN FLHB"/>
    <property type="match status" value="1"/>
</dbReference>
<evidence type="ECO:0000256" key="7">
    <source>
        <dbReference type="ARBA" id="ARBA00022795"/>
    </source>
</evidence>
<dbReference type="Proteomes" id="UP000239181">
    <property type="component" value="Unassembled WGS sequence"/>
</dbReference>
<evidence type="ECO:0000256" key="2">
    <source>
        <dbReference type="ARBA" id="ARBA00010690"/>
    </source>
</evidence>
<comment type="similarity">
    <text evidence="2 13">Belongs to the type III secretion exporter family.</text>
</comment>
<keyword evidence="11 13" id="KW-1006">Bacterial flagellum protein export</keyword>
<dbReference type="InterPro" id="IPR006135">
    <property type="entry name" value="T3SS_substrate_exporter"/>
</dbReference>
<dbReference type="FunFam" id="3.40.1690.10:FF:000001">
    <property type="entry name" value="Flagellar biosynthetic protein FlhB"/>
    <property type="match status" value="1"/>
</dbReference>
<dbReference type="PANTHER" id="PTHR30531:SF12">
    <property type="entry name" value="FLAGELLAR BIOSYNTHETIC PROTEIN FLHB"/>
    <property type="match status" value="1"/>
</dbReference>
<keyword evidence="7 13" id="KW-1005">Bacterial flagellum biogenesis</keyword>
<feature type="transmembrane region" description="Helical" evidence="13">
    <location>
        <begin position="86"/>
        <end position="114"/>
    </location>
</feature>
<name>A0A2S9IHQ6_9GAMM</name>
<feature type="transmembrane region" description="Helical" evidence="13">
    <location>
        <begin position="193"/>
        <end position="213"/>
    </location>
</feature>
<proteinExistence type="inferred from homology"/>
<keyword evidence="15" id="KW-0969">Cilium</keyword>
<evidence type="ECO:0000256" key="6">
    <source>
        <dbReference type="ARBA" id="ARBA00022692"/>
    </source>
</evidence>
<keyword evidence="5 13" id="KW-1003">Cell membrane</keyword>
<evidence type="ECO:0000256" key="1">
    <source>
        <dbReference type="ARBA" id="ARBA00004651"/>
    </source>
</evidence>
<dbReference type="SUPFAM" id="SSF160544">
    <property type="entry name" value="EscU C-terminal domain-like"/>
    <property type="match status" value="1"/>
</dbReference>
<sequence>MSSSSGDKSEKPTASKLSKSRKKGDIPRSRDVTMAAGLVASLFTVSAFFPYYRDLVQASFTAVSQMASRIHDDGALHQFMLTQVLIILKVLATLVPIPLAACLATLVPGGWIFVPTRIKPDFKKLNPISGVKRLVGKQHLTDVLKMVLKCAILLGLLWSSIQDELPGMMALQSRFLNEAITAGLVQYAGVMKMFVITIALFAFIDVPLSKFMFTKKMRMTKKEVRDEHKNQDGNPQIKGRIRQLQRQMAMGQINKQVPQADVVIVNPTHYAVALKYAPEKAAAPWIVAKGLDDVALHIRSVAKKHQIEVVEFPPLARAVYYSTRVNQQIPASLFRAIAQVLTYVMQLKSWRTGQGEKPHLDLHIPLPESEFKKHGNV</sequence>
<evidence type="ECO:0000256" key="4">
    <source>
        <dbReference type="ARBA" id="ARBA00022448"/>
    </source>
</evidence>
<dbReference type="RefSeq" id="WP_105590925.1">
    <property type="nucleotide sequence ID" value="NZ_PDET01000001.1"/>
</dbReference>
<evidence type="ECO:0000313" key="15">
    <source>
        <dbReference type="EMBL" id="PRD17326.1"/>
    </source>
</evidence>
<comment type="caution">
    <text evidence="13">Lacks conserved residue(s) required for the propagation of feature annotation.</text>
</comment>
<accession>A0A2S9IHQ6</accession>
<dbReference type="Gene3D" id="3.40.1690.10">
    <property type="entry name" value="secretion proteins EscU"/>
    <property type="match status" value="1"/>
</dbReference>
<dbReference type="Gene3D" id="6.10.250.2080">
    <property type="match status" value="1"/>
</dbReference>
<evidence type="ECO:0000256" key="9">
    <source>
        <dbReference type="ARBA" id="ARBA00022989"/>
    </source>
</evidence>
<evidence type="ECO:0000256" key="3">
    <source>
        <dbReference type="ARBA" id="ARBA00021622"/>
    </source>
</evidence>
<dbReference type="GO" id="GO:0044780">
    <property type="term" value="P:bacterial-type flagellum assembly"/>
    <property type="evidence" value="ECO:0007669"/>
    <property type="project" value="InterPro"/>
</dbReference>
<keyword evidence="9 13" id="KW-1133">Transmembrane helix</keyword>
<dbReference type="OrthoDB" id="9807950at2"/>
<keyword evidence="15" id="KW-0282">Flagellum</keyword>
<keyword evidence="6 13" id="KW-0812">Transmembrane</keyword>
<dbReference type="Pfam" id="PF01312">
    <property type="entry name" value="Bac_export_2"/>
    <property type="match status" value="1"/>
</dbReference>
<dbReference type="GO" id="GO:0005886">
    <property type="term" value="C:plasma membrane"/>
    <property type="evidence" value="ECO:0007669"/>
    <property type="project" value="UniProtKB-SubCell"/>
</dbReference>
<keyword evidence="16" id="KW-1185">Reference proteome</keyword>
<evidence type="ECO:0000256" key="8">
    <source>
        <dbReference type="ARBA" id="ARBA00022927"/>
    </source>
</evidence>
<dbReference type="InterPro" id="IPR006136">
    <property type="entry name" value="FlhB"/>
</dbReference>
<evidence type="ECO:0000256" key="14">
    <source>
        <dbReference type="SAM" id="MobiDB-lite"/>
    </source>
</evidence>
<protein>
    <recommendedName>
        <fullName evidence="3 13">Flagellar biosynthetic protein FlhB</fullName>
    </recommendedName>
</protein>
<dbReference type="AlphaFoldDB" id="A0A2S9IHQ6"/>
<comment type="caution">
    <text evidence="15">The sequence shown here is derived from an EMBL/GenBank/DDBJ whole genome shotgun (WGS) entry which is preliminary data.</text>
</comment>
<keyword evidence="15" id="KW-0966">Cell projection</keyword>
<keyword evidence="4 13" id="KW-0813">Transport</keyword>
<dbReference type="GO" id="GO:0009306">
    <property type="term" value="P:protein secretion"/>
    <property type="evidence" value="ECO:0007669"/>
    <property type="project" value="InterPro"/>
</dbReference>
<comment type="function">
    <text evidence="12 13">Required for formation of the rod structure in the basal body of the flagellar apparatus. Together with FliI and FliH, may constitute the export apparatus of flagellin.</text>
</comment>
<dbReference type="PRINTS" id="PR00950">
    <property type="entry name" value="TYPE3IMSPROT"/>
</dbReference>
<evidence type="ECO:0000256" key="12">
    <source>
        <dbReference type="ARBA" id="ARBA00025078"/>
    </source>
</evidence>
<feature type="region of interest" description="Disordered" evidence="14">
    <location>
        <begin position="1"/>
        <end position="28"/>
    </location>
</feature>
<dbReference type="EMBL" id="PDET01000001">
    <property type="protein sequence ID" value="PRD17326.1"/>
    <property type="molecule type" value="Genomic_DNA"/>
</dbReference>
<evidence type="ECO:0000313" key="16">
    <source>
        <dbReference type="Proteomes" id="UP000239181"/>
    </source>
</evidence>
<evidence type="ECO:0000256" key="5">
    <source>
        <dbReference type="ARBA" id="ARBA00022475"/>
    </source>
</evidence>
<comment type="subcellular location">
    <subcellularLocation>
        <location evidence="1">Cell membrane</location>
        <topology evidence="1">Multi-pass membrane protein</topology>
    </subcellularLocation>
</comment>
<dbReference type="InterPro" id="IPR029025">
    <property type="entry name" value="T3SS_substrate_exporter_C"/>
</dbReference>
<evidence type="ECO:0000256" key="10">
    <source>
        <dbReference type="ARBA" id="ARBA00023136"/>
    </source>
</evidence>
<feature type="transmembrane region" description="Helical" evidence="13">
    <location>
        <begin position="32"/>
        <end position="52"/>
    </location>
</feature>
<organism evidence="15 16">
    <name type="scientific">Pantoea coffeiphila</name>
    <dbReference type="NCBI Taxonomy" id="1465635"/>
    <lineage>
        <taxon>Bacteria</taxon>
        <taxon>Pseudomonadati</taxon>
        <taxon>Pseudomonadota</taxon>
        <taxon>Gammaproteobacteria</taxon>
        <taxon>Enterobacterales</taxon>
        <taxon>Erwiniaceae</taxon>
        <taxon>Pantoea</taxon>
    </lineage>
</organism>
<evidence type="ECO:0000256" key="11">
    <source>
        <dbReference type="ARBA" id="ARBA00023225"/>
    </source>
</evidence>